<feature type="binding site" evidence="7">
    <location>
        <begin position="256"/>
        <end position="259"/>
    </location>
    <ligand>
        <name>GTP</name>
        <dbReference type="ChEBI" id="CHEBI:37565"/>
    </ligand>
</feature>
<dbReference type="InterPro" id="IPR025121">
    <property type="entry name" value="GTPase_HflX_N"/>
</dbReference>
<evidence type="ECO:0000256" key="2">
    <source>
        <dbReference type="ARBA" id="ARBA00022723"/>
    </source>
</evidence>
<comment type="subcellular location">
    <subcellularLocation>
        <location evidence="6">Cytoplasm</location>
    </subcellularLocation>
    <text evidence="6">May associate with membranes.</text>
</comment>
<evidence type="ECO:0000313" key="12">
    <source>
        <dbReference type="EMBL" id="KRM64541.1"/>
    </source>
</evidence>
<dbReference type="FunFam" id="3.40.50.11060:FF:000001">
    <property type="entry name" value="GTPase HflX"/>
    <property type="match status" value="1"/>
</dbReference>
<name>A0A0R2ABK6_9LACO</name>
<reference evidence="12 13" key="1">
    <citation type="journal article" date="2015" name="Genome Announc.">
        <title>Expanding the biotechnology potential of lactobacilli through comparative genomics of 213 strains and associated genera.</title>
        <authorList>
            <person name="Sun Z."/>
            <person name="Harris H.M."/>
            <person name="McCann A."/>
            <person name="Guo C."/>
            <person name="Argimon S."/>
            <person name="Zhang W."/>
            <person name="Yang X."/>
            <person name="Jeffery I.B."/>
            <person name="Cooney J.C."/>
            <person name="Kagawa T.F."/>
            <person name="Liu W."/>
            <person name="Song Y."/>
            <person name="Salvetti E."/>
            <person name="Wrobel A."/>
            <person name="Rasinkangas P."/>
            <person name="Parkhill J."/>
            <person name="Rea M.C."/>
            <person name="O'Sullivan O."/>
            <person name="Ritari J."/>
            <person name="Douillard F.P."/>
            <person name="Paul Ross R."/>
            <person name="Yang R."/>
            <person name="Briner A.E."/>
            <person name="Felis G.E."/>
            <person name="de Vos W.M."/>
            <person name="Barrangou R."/>
            <person name="Klaenhammer T.R."/>
            <person name="Caufield P.W."/>
            <person name="Cui Y."/>
            <person name="Zhang H."/>
            <person name="O'Toole P.W."/>
        </authorList>
    </citation>
    <scope>NUCLEOTIDE SEQUENCE [LARGE SCALE GENOMIC DNA]</scope>
    <source>
        <strain evidence="12 13">DSM 20509</strain>
    </source>
</reference>
<dbReference type="PATRIC" id="fig|1423718.3.peg.1889"/>
<evidence type="ECO:0000313" key="13">
    <source>
        <dbReference type="Proteomes" id="UP000051008"/>
    </source>
</evidence>
<feature type="binding site" evidence="7">
    <location>
        <begin position="342"/>
        <end position="344"/>
    </location>
    <ligand>
        <name>GTP</name>
        <dbReference type="ChEBI" id="CHEBI:37565"/>
    </ligand>
</feature>
<dbReference type="RefSeq" id="WP_056976656.1">
    <property type="nucleotide sequence ID" value="NZ_AYYP01000030.1"/>
</dbReference>
<gene>
    <name evidence="6" type="primary">hflX</name>
    <name evidence="12" type="ORF">FC14_GL001817</name>
</gene>
<dbReference type="PIRSF" id="PIRSF006809">
    <property type="entry name" value="GTP-binding_hflX_prd"/>
    <property type="match status" value="1"/>
</dbReference>
<evidence type="ECO:0000256" key="6">
    <source>
        <dbReference type="HAMAP-Rule" id="MF_00900"/>
    </source>
</evidence>
<dbReference type="InterPro" id="IPR042108">
    <property type="entry name" value="GTPase_HflX_N_sf"/>
</dbReference>
<evidence type="ECO:0000256" key="3">
    <source>
        <dbReference type="ARBA" id="ARBA00022741"/>
    </source>
</evidence>
<comment type="function">
    <text evidence="6">GTPase that associates with the 50S ribosomal subunit and may have a role during protein synthesis or ribosome biogenesis.</text>
</comment>
<dbReference type="HAMAP" id="MF_00900">
    <property type="entry name" value="GTPase_HflX"/>
    <property type="match status" value="1"/>
</dbReference>
<protein>
    <recommendedName>
        <fullName evidence="6">GTPase HflX</fullName>
    </recommendedName>
    <alternativeName>
        <fullName evidence="6">GTP-binding protein HflX</fullName>
    </alternativeName>
</protein>
<dbReference type="Pfam" id="PF01926">
    <property type="entry name" value="MMR_HSR1"/>
    <property type="match status" value="1"/>
</dbReference>
<dbReference type="GO" id="GO:0005737">
    <property type="term" value="C:cytoplasm"/>
    <property type="evidence" value="ECO:0007669"/>
    <property type="project" value="UniProtKB-SubCell"/>
</dbReference>
<organism evidence="12 13">
    <name type="scientific">Ligilactobacillus agilis DSM 20509</name>
    <dbReference type="NCBI Taxonomy" id="1423718"/>
    <lineage>
        <taxon>Bacteria</taxon>
        <taxon>Bacillati</taxon>
        <taxon>Bacillota</taxon>
        <taxon>Bacilli</taxon>
        <taxon>Lactobacillales</taxon>
        <taxon>Lactobacillaceae</taxon>
        <taxon>Ligilactobacillus</taxon>
    </lineage>
</organism>
<dbReference type="Proteomes" id="UP000051008">
    <property type="component" value="Unassembled WGS sequence"/>
</dbReference>
<accession>A0A0R2ABK6</accession>
<evidence type="ECO:0000256" key="7">
    <source>
        <dbReference type="PIRSR" id="PIRSR006809-1"/>
    </source>
</evidence>
<evidence type="ECO:0000256" key="10">
    <source>
        <dbReference type="SAM" id="MobiDB-lite"/>
    </source>
</evidence>
<dbReference type="Gene3D" id="6.10.250.2860">
    <property type="match status" value="1"/>
</dbReference>
<dbReference type="InterPro" id="IPR027417">
    <property type="entry name" value="P-loop_NTPase"/>
</dbReference>
<comment type="caution">
    <text evidence="12">The sequence shown here is derived from an EMBL/GenBank/DDBJ whole genome shotgun (WGS) entry which is preliminary data.</text>
</comment>
<dbReference type="PROSITE" id="PS51705">
    <property type="entry name" value="G_HFLX"/>
    <property type="match status" value="1"/>
</dbReference>
<dbReference type="GO" id="GO:0046872">
    <property type="term" value="F:metal ion binding"/>
    <property type="evidence" value="ECO:0007669"/>
    <property type="project" value="UniProtKB-KW"/>
</dbReference>
<evidence type="ECO:0000256" key="9">
    <source>
        <dbReference type="SAM" id="Coils"/>
    </source>
</evidence>
<feature type="region of interest" description="Disordered" evidence="10">
    <location>
        <begin position="132"/>
        <end position="153"/>
    </location>
</feature>
<dbReference type="CDD" id="cd01878">
    <property type="entry name" value="HflX"/>
    <property type="match status" value="1"/>
</dbReference>
<feature type="domain" description="Hflx-type G" evidence="11">
    <location>
        <begin position="196"/>
        <end position="364"/>
    </location>
</feature>
<dbReference type="OrthoDB" id="9812272at2"/>
<keyword evidence="4 8" id="KW-0460">Magnesium</keyword>
<keyword evidence="2 8" id="KW-0479">Metal-binding</keyword>
<dbReference type="Gene3D" id="3.40.50.300">
    <property type="entry name" value="P-loop containing nucleotide triphosphate hydrolases"/>
    <property type="match status" value="1"/>
</dbReference>
<dbReference type="Pfam" id="PF13167">
    <property type="entry name" value="GTP-bdg_N"/>
    <property type="match status" value="1"/>
</dbReference>
<dbReference type="EMBL" id="AYYP01000030">
    <property type="protein sequence ID" value="KRM64541.1"/>
    <property type="molecule type" value="Genomic_DNA"/>
</dbReference>
<evidence type="ECO:0000256" key="8">
    <source>
        <dbReference type="PIRSR" id="PIRSR006809-2"/>
    </source>
</evidence>
<dbReference type="SUPFAM" id="SSF52540">
    <property type="entry name" value="P-loop containing nucleoside triphosphate hydrolases"/>
    <property type="match status" value="1"/>
</dbReference>
<dbReference type="GO" id="GO:0043022">
    <property type="term" value="F:ribosome binding"/>
    <property type="evidence" value="ECO:0007669"/>
    <property type="project" value="TreeGrafter"/>
</dbReference>
<dbReference type="NCBIfam" id="TIGR03156">
    <property type="entry name" value="GTP_HflX"/>
    <property type="match status" value="1"/>
</dbReference>
<dbReference type="InterPro" id="IPR030394">
    <property type="entry name" value="G_HFLX_dom"/>
</dbReference>
<evidence type="ECO:0000256" key="5">
    <source>
        <dbReference type="ARBA" id="ARBA00023134"/>
    </source>
</evidence>
<dbReference type="InterPro" id="IPR016496">
    <property type="entry name" value="GTPase_HflX"/>
</dbReference>
<evidence type="ECO:0000259" key="11">
    <source>
        <dbReference type="PROSITE" id="PS51705"/>
    </source>
</evidence>
<feature type="binding site" evidence="7">
    <location>
        <begin position="202"/>
        <end position="209"/>
    </location>
    <ligand>
        <name>GTP</name>
        <dbReference type="ChEBI" id="CHEBI:37565"/>
    </ligand>
</feature>
<feature type="binding site" evidence="8">
    <location>
        <position position="209"/>
    </location>
    <ligand>
        <name>Mg(2+)</name>
        <dbReference type="ChEBI" id="CHEBI:18420"/>
    </ligand>
</feature>
<dbReference type="GO" id="GO:0003924">
    <property type="term" value="F:GTPase activity"/>
    <property type="evidence" value="ECO:0007669"/>
    <property type="project" value="UniProtKB-UniRule"/>
</dbReference>
<dbReference type="InterPro" id="IPR032305">
    <property type="entry name" value="GTP-bd_M"/>
</dbReference>
<dbReference type="Pfam" id="PF16360">
    <property type="entry name" value="GTP-bdg_M"/>
    <property type="match status" value="1"/>
</dbReference>
<comment type="cofactor">
    <cofactor evidence="8">
        <name>Mg(2+)</name>
        <dbReference type="ChEBI" id="CHEBI:18420"/>
    </cofactor>
</comment>
<dbReference type="Gene3D" id="3.40.50.11060">
    <property type="entry name" value="GTPase HflX, N-terminal domain"/>
    <property type="match status" value="1"/>
</dbReference>
<dbReference type="PANTHER" id="PTHR10229">
    <property type="entry name" value="GTP-BINDING PROTEIN HFLX"/>
    <property type="match status" value="1"/>
</dbReference>
<dbReference type="InterPro" id="IPR006073">
    <property type="entry name" value="GTP-bd"/>
</dbReference>
<keyword evidence="1 6" id="KW-0963">Cytoplasm</keyword>
<proteinExistence type="inferred from homology"/>
<keyword evidence="5 6" id="KW-0342">GTP-binding</keyword>
<sequence length="418" mass="46864">MNTIIAGIENNQANFDYTMEELAALASADNLTVVKEIRQKLEQPVAATYFGKGKAEEIKTASEIYDAQLLVVNDELTPTQIRNLETITNLTILDRTALILEIFASRARTKEAKLQVQIAKLQYQLPRLQTGKKDQLDQQTAGNAGGGYTNRGAGETKLELNRRVIQKRISNLRKELKELTKNHAVQRQQRQKNQLKTVALVGYTNAGKSTTMNQILALTGAKQSKQVFEKDMLFATLDTAVRKISLDDKKEFLLSDTVGFVSKLPHQLVKSFRATLEEAAQADLLIQVIDGADEHAKEMIATTEATLKEIGVTDIPMIYAYNKADKSQLTYPVAEGNQITYSARQVESIELLLELIKKELFKDYEEHTYLIPYDQGRYLDLLNQQASISKQDYLETGYLVKAEVAPKLAGQLAQFLSE</sequence>
<evidence type="ECO:0000256" key="4">
    <source>
        <dbReference type="ARBA" id="ARBA00022842"/>
    </source>
</evidence>
<evidence type="ECO:0000256" key="1">
    <source>
        <dbReference type="ARBA" id="ARBA00022490"/>
    </source>
</evidence>
<dbReference type="PANTHER" id="PTHR10229:SF4">
    <property type="entry name" value="GTPASE HFLX"/>
    <property type="match status" value="1"/>
</dbReference>
<feature type="binding site" evidence="8">
    <location>
        <position position="236"/>
    </location>
    <ligand>
        <name>Mg(2+)</name>
        <dbReference type="ChEBI" id="CHEBI:18420"/>
    </ligand>
</feature>
<feature type="coiled-coil region" evidence="9">
    <location>
        <begin position="155"/>
        <end position="189"/>
    </location>
</feature>
<comment type="subunit">
    <text evidence="6">Monomer. Associates with the 50S ribosomal subunit.</text>
</comment>
<feature type="binding site" evidence="7">
    <location>
        <begin position="322"/>
        <end position="325"/>
    </location>
    <ligand>
        <name>GTP</name>
        <dbReference type="ChEBI" id="CHEBI:37565"/>
    </ligand>
</feature>
<keyword evidence="13" id="KW-1185">Reference proteome</keyword>
<keyword evidence="9" id="KW-0175">Coiled coil</keyword>
<keyword evidence="3 6" id="KW-0547">Nucleotide-binding</keyword>
<comment type="similarity">
    <text evidence="6">Belongs to the TRAFAC class OBG-HflX-like GTPase superfamily. HflX GTPase family.</text>
</comment>
<dbReference type="AlphaFoldDB" id="A0A0R2ABK6"/>
<feature type="binding site" evidence="7">
    <location>
        <begin position="234"/>
        <end position="238"/>
    </location>
    <ligand>
        <name>GTP</name>
        <dbReference type="ChEBI" id="CHEBI:37565"/>
    </ligand>
</feature>
<dbReference type="GO" id="GO:0005525">
    <property type="term" value="F:GTP binding"/>
    <property type="evidence" value="ECO:0007669"/>
    <property type="project" value="UniProtKB-UniRule"/>
</dbReference>